<evidence type="ECO:0000313" key="2">
    <source>
        <dbReference type="Proteomes" id="UP000037696"/>
    </source>
</evidence>
<evidence type="ECO:0000313" key="1">
    <source>
        <dbReference type="EMBL" id="KOS36788.1"/>
    </source>
</evidence>
<accession>A0A0M8NQQ2</accession>
<dbReference type="OrthoDB" id="4151048at2759"/>
<gene>
    <name evidence="1" type="ORF">ACN38_g12443</name>
</gene>
<organism evidence="1 2">
    <name type="scientific">Penicillium nordicum</name>
    <dbReference type="NCBI Taxonomy" id="229535"/>
    <lineage>
        <taxon>Eukaryota</taxon>
        <taxon>Fungi</taxon>
        <taxon>Dikarya</taxon>
        <taxon>Ascomycota</taxon>
        <taxon>Pezizomycotina</taxon>
        <taxon>Eurotiomycetes</taxon>
        <taxon>Eurotiomycetidae</taxon>
        <taxon>Eurotiales</taxon>
        <taxon>Aspergillaceae</taxon>
        <taxon>Penicillium</taxon>
    </lineage>
</organism>
<protein>
    <recommendedName>
        <fullName evidence="3">Transcription factor domain-containing protein</fullName>
    </recommendedName>
</protein>
<dbReference type="EMBL" id="LHQQ01000389">
    <property type="protein sequence ID" value="KOS36788.1"/>
    <property type="molecule type" value="Genomic_DNA"/>
</dbReference>
<dbReference type="STRING" id="229535.A0A0M8NQQ2"/>
<comment type="caution">
    <text evidence="1">The sequence shown here is derived from an EMBL/GenBank/DDBJ whole genome shotgun (WGS) entry which is preliminary data.</text>
</comment>
<proteinExistence type="predicted"/>
<dbReference type="AlphaFoldDB" id="A0A0M8NQQ2"/>
<evidence type="ECO:0008006" key="3">
    <source>
        <dbReference type="Google" id="ProtNLM"/>
    </source>
</evidence>
<keyword evidence="2" id="KW-1185">Reference proteome</keyword>
<dbReference type="Proteomes" id="UP000037696">
    <property type="component" value="Unassembled WGS sequence"/>
</dbReference>
<reference evidence="1 2" key="1">
    <citation type="submission" date="2015-08" db="EMBL/GenBank/DDBJ databases">
        <title>Genome sequencing of Penicillium nordicum.</title>
        <authorList>
            <person name="Nguyen H.D."/>
            <person name="Seifert K.A."/>
        </authorList>
    </citation>
    <scope>NUCLEOTIDE SEQUENCE [LARGE SCALE GENOMIC DNA]</scope>
    <source>
        <strain evidence="1 2">DAOMC 185683</strain>
    </source>
</reference>
<name>A0A0M8NQQ2_9EURO</name>
<sequence length="233" mass="25738">MSALLTTTNKLLDKWQLQWTWCGSYGAISLGSRAKLTQIYGEHTRLCLNSLSLNLFAAHATDEDHQRNIAVPCLTRACEAAVAIVQLYTERSDTDTIIRFGPDYLVLILGQAAVFLVRLLAARAKLPLPFDQLVLTHYFQKAVELLESNDFSRTSICGWVARLSRDLARHAGMSVDAEPGKTGVNFSVLDSGPTDLNWDFDVSALIGQDLLVEDSGLDLAQYLNIPQPFIPLS</sequence>